<evidence type="ECO:0000256" key="2">
    <source>
        <dbReference type="SAM" id="MobiDB-lite"/>
    </source>
</evidence>
<dbReference type="GO" id="GO:0097602">
    <property type="term" value="F:cullin family protein binding"/>
    <property type="evidence" value="ECO:0007669"/>
    <property type="project" value="TreeGrafter"/>
</dbReference>
<dbReference type="Pfam" id="PF05667">
    <property type="entry name" value="CCDC22_CC"/>
    <property type="match status" value="1"/>
</dbReference>
<reference evidence="4" key="1">
    <citation type="submission" date="2022-04" db="EMBL/GenBank/DDBJ databases">
        <title>Carnegiea gigantea Genome sequencing and assembly v2.</title>
        <authorList>
            <person name="Copetti D."/>
            <person name="Sanderson M.J."/>
            <person name="Burquez A."/>
            <person name="Wojciechowski M.F."/>
        </authorList>
    </citation>
    <scope>NUCLEOTIDE SEQUENCE</scope>
    <source>
        <strain evidence="4">SGP5-SGP5p</strain>
        <tissue evidence="4">Aerial part</tissue>
    </source>
</reference>
<dbReference type="GO" id="GO:2000060">
    <property type="term" value="P:positive regulation of ubiquitin-dependent protein catabolic process"/>
    <property type="evidence" value="ECO:0007669"/>
    <property type="project" value="TreeGrafter"/>
</dbReference>
<protein>
    <recommendedName>
        <fullName evidence="3">CCDC22 coiled-coil domain-containing protein</fullName>
    </recommendedName>
</protein>
<gene>
    <name evidence="4" type="ORF">Cgig2_026624</name>
</gene>
<feature type="coiled-coil region" evidence="1">
    <location>
        <begin position="137"/>
        <end position="168"/>
    </location>
</feature>
<comment type="caution">
    <text evidence="4">The sequence shown here is derived from an EMBL/GenBank/DDBJ whole genome shotgun (WGS) entry which is preliminary data.</text>
</comment>
<feature type="coiled-coil region" evidence="1">
    <location>
        <begin position="192"/>
        <end position="219"/>
    </location>
</feature>
<dbReference type="PANTHER" id="PTHR15668">
    <property type="entry name" value="JM1 PROTEIN"/>
    <property type="match status" value="1"/>
</dbReference>
<dbReference type="InterPro" id="IPR008530">
    <property type="entry name" value="CCDC22"/>
</dbReference>
<proteinExistence type="predicted"/>
<keyword evidence="1" id="KW-0175">Coiled coil</keyword>
<evidence type="ECO:0000313" key="5">
    <source>
        <dbReference type="Proteomes" id="UP001153076"/>
    </source>
</evidence>
<evidence type="ECO:0000259" key="3">
    <source>
        <dbReference type="Pfam" id="PF05667"/>
    </source>
</evidence>
<accession>A0A9Q1JX90</accession>
<evidence type="ECO:0000313" key="4">
    <source>
        <dbReference type="EMBL" id="KAJ8432576.1"/>
    </source>
</evidence>
<name>A0A9Q1JX90_9CARY</name>
<feature type="region of interest" description="Disordered" evidence="2">
    <location>
        <begin position="1"/>
        <end position="27"/>
    </location>
</feature>
<dbReference type="InterPro" id="IPR048348">
    <property type="entry name" value="CCDC22_CC"/>
</dbReference>
<dbReference type="Proteomes" id="UP001153076">
    <property type="component" value="Unassembled WGS sequence"/>
</dbReference>
<dbReference type="OrthoDB" id="10266736at2759"/>
<organism evidence="4 5">
    <name type="scientific">Carnegiea gigantea</name>
    <dbReference type="NCBI Taxonomy" id="171969"/>
    <lineage>
        <taxon>Eukaryota</taxon>
        <taxon>Viridiplantae</taxon>
        <taxon>Streptophyta</taxon>
        <taxon>Embryophyta</taxon>
        <taxon>Tracheophyta</taxon>
        <taxon>Spermatophyta</taxon>
        <taxon>Magnoliopsida</taxon>
        <taxon>eudicotyledons</taxon>
        <taxon>Gunneridae</taxon>
        <taxon>Pentapetalae</taxon>
        <taxon>Caryophyllales</taxon>
        <taxon>Cactineae</taxon>
        <taxon>Cactaceae</taxon>
        <taxon>Cactoideae</taxon>
        <taxon>Echinocereeae</taxon>
        <taxon>Carnegiea</taxon>
    </lineage>
</organism>
<keyword evidence="5" id="KW-1185">Reference proteome</keyword>
<feature type="coiled-coil region" evidence="1">
    <location>
        <begin position="258"/>
        <end position="309"/>
    </location>
</feature>
<dbReference type="PANTHER" id="PTHR15668:SF4">
    <property type="entry name" value="COILED-COIL DOMAIN-CONTAINING PROTEIN 22"/>
    <property type="match status" value="1"/>
</dbReference>
<sequence length="313" mass="36426">MARMQDLSSESHPCELSTNNFEPPLPKRDIAFEDLDEAAYTSISVQCTTEEQTGRGDDQQLAATVKHILKPEQESASCKEFFPELTCNREEGYNLEKVSEEFSVEDLGLQPQVEELELLKKAVQMALDNEHSVSYYIEQLNEQIEVRRQNLQELENQWEEECTKLTRELEKQPKVESRRSYIERITEITKNSRKLDADIERILKETRELQLESNSVEERLHRTYAVVDETVFREAKKDSVGRQSYRLLTSIHECFEEIREKILATDKAQREVAELQAKLSVITSQDLGMDKLQADLDAMRMENEHLDNSLQNH</sequence>
<feature type="domain" description="CCDC22 coiled-coil" evidence="3">
    <location>
        <begin position="159"/>
        <end position="284"/>
    </location>
</feature>
<dbReference type="EMBL" id="JAKOGI010000598">
    <property type="protein sequence ID" value="KAJ8432576.1"/>
    <property type="molecule type" value="Genomic_DNA"/>
</dbReference>
<dbReference type="AlphaFoldDB" id="A0A9Q1JX90"/>
<feature type="compositionally biased region" description="Polar residues" evidence="2">
    <location>
        <begin position="1"/>
        <end position="21"/>
    </location>
</feature>
<evidence type="ECO:0000256" key="1">
    <source>
        <dbReference type="SAM" id="Coils"/>
    </source>
</evidence>